<sequence length="96" mass="10913">MRIISLCLIILSLSFCGQAYIKARSNSLIETNRYTSTYLYWFWGSTPTHTVDVSKICPEGHSLIEARYYHSFVGYMALIATWGIVVPIQLEVTCAK</sequence>
<evidence type="ECO:0008006" key="3">
    <source>
        <dbReference type="Google" id="ProtNLM"/>
    </source>
</evidence>
<gene>
    <name evidence="1" type="ORF">EFP84_04550</name>
</gene>
<dbReference type="EMBL" id="CP033614">
    <property type="protein sequence ID" value="AYV54857.1"/>
    <property type="molecule type" value="Genomic_DNA"/>
</dbReference>
<dbReference type="Proteomes" id="UP000276407">
    <property type="component" value="Chromosome 1"/>
</dbReference>
<evidence type="ECO:0000313" key="1">
    <source>
        <dbReference type="EMBL" id="AYV54857.1"/>
    </source>
</evidence>
<dbReference type="AlphaFoldDB" id="A0AAD0UM02"/>
<proteinExistence type="predicted"/>
<name>A0AAD0UM02_9LEPT</name>
<reference evidence="1 2" key="1">
    <citation type="submission" date="2018-11" db="EMBL/GenBank/DDBJ databases">
        <title>Complete genome sequence of Leptospira kmetyi isolate LS 001/16 from soil sample associated with a leptospirosis patient in Kelantan.</title>
        <authorList>
            <person name="Muhammad Yusoff F."/>
            <person name="Muhammad Yusoff S."/>
            <person name="Ahmad M.N."/>
            <person name="Yusof N.Y."/>
            <person name="Aziah I."/>
        </authorList>
    </citation>
    <scope>NUCLEOTIDE SEQUENCE [LARGE SCALE GENOMIC DNA]</scope>
    <source>
        <strain evidence="1 2">LS 001/16</strain>
    </source>
</reference>
<dbReference type="KEGG" id="lkm:EFP84_04550"/>
<accession>A0AAD0UM02</accession>
<protein>
    <recommendedName>
        <fullName evidence="3">Bor protein</fullName>
    </recommendedName>
</protein>
<evidence type="ECO:0000313" key="2">
    <source>
        <dbReference type="Proteomes" id="UP000276407"/>
    </source>
</evidence>
<organism evidence="1 2">
    <name type="scientific">Leptospira kmetyi</name>
    <dbReference type="NCBI Taxonomy" id="408139"/>
    <lineage>
        <taxon>Bacteria</taxon>
        <taxon>Pseudomonadati</taxon>
        <taxon>Spirochaetota</taxon>
        <taxon>Spirochaetia</taxon>
        <taxon>Leptospirales</taxon>
        <taxon>Leptospiraceae</taxon>
        <taxon>Leptospira</taxon>
    </lineage>
</organism>